<dbReference type="PANTHER" id="PTHR47723:SF19">
    <property type="entry name" value="POLYNUCLEOTIDYL TRANSFERASE, RIBONUCLEASE H-LIKE SUPERFAMILY PROTEIN"/>
    <property type="match status" value="1"/>
</dbReference>
<dbReference type="OrthoDB" id="985400at2759"/>
<dbReference type="Gene3D" id="3.30.420.10">
    <property type="entry name" value="Ribonuclease H-like superfamily/Ribonuclease H"/>
    <property type="match status" value="1"/>
</dbReference>
<evidence type="ECO:0000313" key="3">
    <source>
        <dbReference type="Proteomes" id="UP000796880"/>
    </source>
</evidence>
<keyword evidence="3" id="KW-1185">Reference proteome</keyword>
<dbReference type="InterPro" id="IPR002156">
    <property type="entry name" value="RNaseH_domain"/>
</dbReference>
<dbReference type="GO" id="GO:0003676">
    <property type="term" value="F:nucleic acid binding"/>
    <property type="evidence" value="ECO:0007669"/>
    <property type="project" value="InterPro"/>
</dbReference>
<feature type="domain" description="RNase H type-1" evidence="1">
    <location>
        <begin position="36"/>
        <end position="154"/>
    </location>
</feature>
<reference evidence="2" key="1">
    <citation type="submission" date="2020-03" db="EMBL/GenBank/DDBJ databases">
        <title>A high-quality chromosome-level genome assembly of a woody plant with both climbing and erect habits, Rhamnella rubrinervis.</title>
        <authorList>
            <person name="Lu Z."/>
            <person name="Yang Y."/>
            <person name="Zhu X."/>
            <person name="Sun Y."/>
        </authorList>
    </citation>
    <scope>NUCLEOTIDE SEQUENCE</scope>
    <source>
        <strain evidence="2">BYM</strain>
        <tissue evidence="2">Leaf</tissue>
    </source>
</reference>
<dbReference type="EMBL" id="VOIH02000005">
    <property type="protein sequence ID" value="KAF3446701.1"/>
    <property type="molecule type" value="Genomic_DNA"/>
</dbReference>
<dbReference type="GO" id="GO:0004523">
    <property type="term" value="F:RNA-DNA hybrid ribonuclease activity"/>
    <property type="evidence" value="ECO:0007669"/>
    <property type="project" value="InterPro"/>
</dbReference>
<protein>
    <recommendedName>
        <fullName evidence="1">RNase H type-1 domain-containing protein</fullName>
    </recommendedName>
</protein>
<accession>A0A8K0H6D2</accession>
<gene>
    <name evidence="2" type="ORF">FNV43_RR11881</name>
</gene>
<dbReference type="InterPro" id="IPR012337">
    <property type="entry name" value="RNaseH-like_sf"/>
</dbReference>
<dbReference type="InterPro" id="IPR044730">
    <property type="entry name" value="RNase_H-like_dom_plant"/>
</dbReference>
<dbReference type="AlphaFoldDB" id="A0A8K0H6D2"/>
<sequence>MARMPLIHLVQPSHFNSLKGSEERWRAPPKNWYRANTDAAFKDGRAALVLVLRDEKGKVLYLASKLDSANSAKEAELKALVWGFEKAKMESWELVVWSSDALNVVKEVESCDEPVCWESRYSVLFCRGLLKEESWKLMRNARSANIVADLSAKFTTNTSLLFSRLDNLFTLLSVSILNGIVEDQLGVGLSL</sequence>
<dbReference type="InterPro" id="IPR053151">
    <property type="entry name" value="RNase_H-like"/>
</dbReference>
<dbReference type="InterPro" id="IPR036397">
    <property type="entry name" value="RNaseH_sf"/>
</dbReference>
<dbReference type="Proteomes" id="UP000796880">
    <property type="component" value="Unassembled WGS sequence"/>
</dbReference>
<dbReference type="PANTHER" id="PTHR47723">
    <property type="entry name" value="OS05G0353850 PROTEIN"/>
    <property type="match status" value="1"/>
</dbReference>
<dbReference type="SUPFAM" id="SSF53098">
    <property type="entry name" value="Ribonuclease H-like"/>
    <property type="match status" value="1"/>
</dbReference>
<name>A0A8K0H6D2_9ROSA</name>
<organism evidence="2 3">
    <name type="scientific">Rhamnella rubrinervis</name>
    <dbReference type="NCBI Taxonomy" id="2594499"/>
    <lineage>
        <taxon>Eukaryota</taxon>
        <taxon>Viridiplantae</taxon>
        <taxon>Streptophyta</taxon>
        <taxon>Embryophyta</taxon>
        <taxon>Tracheophyta</taxon>
        <taxon>Spermatophyta</taxon>
        <taxon>Magnoliopsida</taxon>
        <taxon>eudicotyledons</taxon>
        <taxon>Gunneridae</taxon>
        <taxon>Pentapetalae</taxon>
        <taxon>rosids</taxon>
        <taxon>fabids</taxon>
        <taxon>Rosales</taxon>
        <taxon>Rhamnaceae</taxon>
        <taxon>rhamnoid group</taxon>
        <taxon>Rhamneae</taxon>
        <taxon>Rhamnella</taxon>
    </lineage>
</organism>
<comment type="caution">
    <text evidence="2">The sequence shown here is derived from an EMBL/GenBank/DDBJ whole genome shotgun (WGS) entry which is preliminary data.</text>
</comment>
<dbReference type="CDD" id="cd06222">
    <property type="entry name" value="RNase_H_like"/>
    <property type="match status" value="1"/>
</dbReference>
<evidence type="ECO:0000259" key="1">
    <source>
        <dbReference type="Pfam" id="PF13456"/>
    </source>
</evidence>
<dbReference type="Pfam" id="PF13456">
    <property type="entry name" value="RVT_3"/>
    <property type="match status" value="1"/>
</dbReference>
<evidence type="ECO:0000313" key="2">
    <source>
        <dbReference type="EMBL" id="KAF3446701.1"/>
    </source>
</evidence>
<proteinExistence type="predicted"/>